<gene>
    <name evidence="1" type="ORF">COO91_04387</name>
</gene>
<dbReference type="InterPro" id="IPR009057">
    <property type="entry name" value="Homeodomain-like_sf"/>
</dbReference>
<name>A0A2K8SSL0_9NOSO</name>
<organism evidence="1 2">
    <name type="scientific">Nostoc flagelliforme CCNUN1</name>
    <dbReference type="NCBI Taxonomy" id="2038116"/>
    <lineage>
        <taxon>Bacteria</taxon>
        <taxon>Bacillati</taxon>
        <taxon>Cyanobacteriota</taxon>
        <taxon>Cyanophyceae</taxon>
        <taxon>Nostocales</taxon>
        <taxon>Nostocaceae</taxon>
        <taxon>Nostoc</taxon>
    </lineage>
</organism>
<dbReference type="EMBL" id="CP024785">
    <property type="protein sequence ID" value="AUB38417.1"/>
    <property type="molecule type" value="Genomic_DNA"/>
</dbReference>
<dbReference type="InterPro" id="IPR036388">
    <property type="entry name" value="WH-like_DNA-bd_sf"/>
</dbReference>
<evidence type="ECO:0000313" key="1">
    <source>
        <dbReference type="EMBL" id="AUB38417.1"/>
    </source>
</evidence>
<accession>A0A2K8SSL0</accession>
<dbReference type="Proteomes" id="UP000232003">
    <property type="component" value="Chromosome"/>
</dbReference>
<dbReference type="AlphaFoldDB" id="A0A2K8SSL0"/>
<keyword evidence="2" id="KW-1185">Reference proteome</keyword>
<sequence>MSVQIEFQVTAPPFRWDEAGGIRIGQSRVTLDSLLATYHNGSTPEEIAVQYPVLCLGEIYAAIAYYLTHPQEIDNYLEQRHKKAQQQRNQFVQQYNLANLRQRLRDRLIFALIIHFSA</sequence>
<evidence type="ECO:0000313" key="2">
    <source>
        <dbReference type="Proteomes" id="UP000232003"/>
    </source>
</evidence>
<proteinExistence type="predicted"/>
<dbReference type="Gene3D" id="1.10.10.10">
    <property type="entry name" value="Winged helix-like DNA-binding domain superfamily/Winged helix DNA-binding domain"/>
    <property type="match status" value="1"/>
</dbReference>
<dbReference type="OrthoDB" id="5772771at2"/>
<dbReference type="KEGG" id="nfl:COO91_04387"/>
<dbReference type="InterPro" id="IPR007367">
    <property type="entry name" value="DUF433"/>
</dbReference>
<dbReference type="SUPFAM" id="SSF46689">
    <property type="entry name" value="Homeodomain-like"/>
    <property type="match status" value="1"/>
</dbReference>
<protein>
    <recommendedName>
        <fullName evidence="3">DUF433 domain-containing protein</fullName>
    </recommendedName>
</protein>
<dbReference type="Pfam" id="PF04255">
    <property type="entry name" value="DUF433"/>
    <property type="match status" value="1"/>
</dbReference>
<dbReference type="RefSeq" id="WP_100899739.1">
    <property type="nucleotide sequence ID" value="NZ_CAWNNC010000001.1"/>
</dbReference>
<evidence type="ECO:0008006" key="3">
    <source>
        <dbReference type="Google" id="ProtNLM"/>
    </source>
</evidence>
<reference evidence="1 2" key="1">
    <citation type="submission" date="2017-11" db="EMBL/GenBank/DDBJ databases">
        <title>Complete genome of a free-living desiccation-tolerant cyanobacterium and its photosynthetic adaptation to extreme terrestrial habitat.</title>
        <authorList>
            <person name="Shang J."/>
        </authorList>
    </citation>
    <scope>NUCLEOTIDE SEQUENCE [LARGE SCALE GENOMIC DNA]</scope>
    <source>
        <strain evidence="1 2">CCNUN1</strain>
    </source>
</reference>